<name>A0A6C0L3E4_9ZZZZ</name>
<organism evidence="1">
    <name type="scientific">viral metagenome</name>
    <dbReference type="NCBI Taxonomy" id="1070528"/>
    <lineage>
        <taxon>unclassified sequences</taxon>
        <taxon>metagenomes</taxon>
        <taxon>organismal metagenomes</taxon>
    </lineage>
</organism>
<dbReference type="AlphaFoldDB" id="A0A6C0L3E4"/>
<accession>A0A6C0L3E4</accession>
<proteinExistence type="predicted"/>
<sequence length="363" mass="42747">MYYLSFSTKSMGFTNQIFALLNGISHAIENNCQIIVIDKFLCDYSKNKYENISKILDLDKMNIFFKQEYNLILVDKENFDFELLNVTYGTQDNVFDITQNVKDKYFVNNKLFISKNTNFNNIQGDPCIGVAKYIWFKYKLNNNTITDKYTEILDKDIDYTNKNYIKCSTMGWPSNKAGKWDSSLGKCPGEPTPYFLDILTNIFYNNQFIDISKKQLSNVILTNKVNLIHLRLEDDAIIHWSKMNKMSKGNFKKKLENKYIQLIKEYIDKKDITILLSSSFDNKIIDFLNTNQYNYFTSKKSFEYRELNAIVDFLISKECNNVFIGNFNLNGKNGSTFSYYIYETLHQKNISYKYIDLDHILQI</sequence>
<protein>
    <recommendedName>
        <fullName evidence="2">GDP-fucose protein O-fucosyltransferase</fullName>
    </recommendedName>
</protein>
<reference evidence="1" key="1">
    <citation type="journal article" date="2020" name="Nature">
        <title>Giant virus diversity and host interactions through global metagenomics.</title>
        <authorList>
            <person name="Schulz F."/>
            <person name="Roux S."/>
            <person name="Paez-Espino D."/>
            <person name="Jungbluth S."/>
            <person name="Walsh D.A."/>
            <person name="Denef V.J."/>
            <person name="McMahon K.D."/>
            <person name="Konstantinidis K.T."/>
            <person name="Eloe-Fadrosh E.A."/>
            <person name="Kyrpides N.C."/>
            <person name="Woyke T."/>
        </authorList>
    </citation>
    <scope>NUCLEOTIDE SEQUENCE</scope>
    <source>
        <strain evidence="1">GVMAG-S-ERX555907-63</strain>
    </source>
</reference>
<evidence type="ECO:0008006" key="2">
    <source>
        <dbReference type="Google" id="ProtNLM"/>
    </source>
</evidence>
<evidence type="ECO:0000313" key="1">
    <source>
        <dbReference type="EMBL" id="QHU22998.1"/>
    </source>
</evidence>
<dbReference type="EMBL" id="MN741020">
    <property type="protein sequence ID" value="QHU22998.1"/>
    <property type="molecule type" value="Genomic_DNA"/>
</dbReference>